<feature type="region of interest" description="Disordered" evidence="1">
    <location>
        <begin position="23"/>
        <end position="55"/>
    </location>
</feature>
<gene>
    <name evidence="2" type="ORF">DESPIG_03080</name>
</gene>
<protein>
    <submittedName>
        <fullName evidence="2">Uncharacterized protein</fullName>
    </submittedName>
</protein>
<evidence type="ECO:0000313" key="3">
    <source>
        <dbReference type="Proteomes" id="UP000003676"/>
    </source>
</evidence>
<dbReference type="HOGENOM" id="CLU_2232250_0_0_7"/>
<dbReference type="AlphaFoldDB" id="B6WY99"/>
<dbReference type="EMBL" id="ABXU01000089">
    <property type="protein sequence ID" value="EEB32047.1"/>
    <property type="molecule type" value="Genomic_DNA"/>
</dbReference>
<evidence type="ECO:0000256" key="1">
    <source>
        <dbReference type="SAM" id="MobiDB-lite"/>
    </source>
</evidence>
<dbReference type="Proteomes" id="UP000003676">
    <property type="component" value="Unassembled WGS sequence"/>
</dbReference>
<comment type="caution">
    <text evidence="2">The sequence shown here is derived from an EMBL/GenBank/DDBJ whole genome shotgun (WGS) entry which is preliminary data.</text>
</comment>
<accession>B6WY99</accession>
<reference evidence="2 3" key="2">
    <citation type="submission" date="2008-10" db="EMBL/GenBank/DDBJ databases">
        <authorList>
            <person name="Fulton L."/>
            <person name="Clifton S."/>
            <person name="Fulton B."/>
            <person name="Xu J."/>
            <person name="Minx P."/>
            <person name="Pepin K.H."/>
            <person name="Johnson M."/>
            <person name="Bhonagiri V."/>
            <person name="Nash W.E."/>
            <person name="Mardis E.R."/>
            <person name="Wilson R.K."/>
        </authorList>
    </citation>
    <scope>NUCLEOTIDE SEQUENCE [LARGE SCALE GENOMIC DNA]</scope>
    <source>
        <strain evidence="2 3">ATCC 29098</strain>
    </source>
</reference>
<evidence type="ECO:0000313" key="2">
    <source>
        <dbReference type="EMBL" id="EEB32047.1"/>
    </source>
</evidence>
<proteinExistence type="predicted"/>
<name>B6WY99_9BACT</name>
<organism evidence="2 3">
    <name type="scientific">Desulfovibrio piger ATCC 29098</name>
    <dbReference type="NCBI Taxonomy" id="411464"/>
    <lineage>
        <taxon>Bacteria</taxon>
        <taxon>Pseudomonadati</taxon>
        <taxon>Thermodesulfobacteriota</taxon>
        <taxon>Desulfovibrionia</taxon>
        <taxon>Desulfovibrionales</taxon>
        <taxon>Desulfovibrionaceae</taxon>
        <taxon>Desulfovibrio</taxon>
    </lineage>
</organism>
<sequence>MDWRAERAPRQAGGACLFSGASDGGACRSRPPGMSATAAHPGEGSSFPRRHRRPRPSLLFDLKKVTMAAPQAARQGCVPAPPVPAGAACVRMIFSGGNPCELCSV</sequence>
<reference evidence="2 3" key="1">
    <citation type="submission" date="2008-10" db="EMBL/GenBank/DDBJ databases">
        <title>Draft genome sequence of Desulvovibrio piger (ATCC 29098).</title>
        <authorList>
            <person name="Sudarsanam P."/>
            <person name="Ley R."/>
            <person name="Guruge J."/>
            <person name="Turnbaugh P.J."/>
            <person name="Mahowald M."/>
            <person name="Liep D."/>
            <person name="Gordon J."/>
        </authorList>
    </citation>
    <scope>NUCLEOTIDE SEQUENCE [LARGE SCALE GENOMIC DNA]</scope>
    <source>
        <strain evidence="2 3">ATCC 29098</strain>
    </source>
</reference>